<protein>
    <submittedName>
        <fullName evidence="1">Uncharacterized protein</fullName>
    </submittedName>
</protein>
<accession>A0A6C0JQH9</accession>
<dbReference type="EMBL" id="MN740672">
    <property type="protein sequence ID" value="QHU07076.1"/>
    <property type="molecule type" value="Genomic_DNA"/>
</dbReference>
<name>A0A6C0JQH9_9ZZZZ</name>
<proteinExistence type="predicted"/>
<sequence length="62" mass="7676">MEEVWKTVCEIIGEPYKRLRKLNSSINLNLMDIDFFDDKEICEMIYEMYAKDYEKFKYKINH</sequence>
<dbReference type="AlphaFoldDB" id="A0A6C0JQH9"/>
<evidence type="ECO:0000313" key="1">
    <source>
        <dbReference type="EMBL" id="QHU07076.1"/>
    </source>
</evidence>
<reference evidence="1" key="1">
    <citation type="journal article" date="2020" name="Nature">
        <title>Giant virus diversity and host interactions through global metagenomics.</title>
        <authorList>
            <person name="Schulz F."/>
            <person name="Roux S."/>
            <person name="Paez-Espino D."/>
            <person name="Jungbluth S."/>
            <person name="Walsh D.A."/>
            <person name="Denef V.J."/>
            <person name="McMahon K.D."/>
            <person name="Konstantinidis K.T."/>
            <person name="Eloe-Fadrosh E.A."/>
            <person name="Kyrpides N.C."/>
            <person name="Woyke T."/>
        </authorList>
    </citation>
    <scope>NUCLEOTIDE SEQUENCE</scope>
    <source>
        <strain evidence="1">GVMAG-S-1038524-41</strain>
    </source>
</reference>
<organism evidence="1">
    <name type="scientific">viral metagenome</name>
    <dbReference type="NCBI Taxonomy" id="1070528"/>
    <lineage>
        <taxon>unclassified sequences</taxon>
        <taxon>metagenomes</taxon>
        <taxon>organismal metagenomes</taxon>
    </lineage>
</organism>